<name>A0A4R2JZ82_9PSEU</name>
<sequence length="187" mass="20176">MIGYVKTFAPWIAFAVLSTSGEYRWGALAGFALALLLLAMDRRKGKQWDALIIESSSAVFFGALAVASLTISPAPLGDYGPSVAAAWLALTAWGSLAIRRPFTLGIARTMVPEQFHSHPMFYRTNAIITAAWAVGFTVEVGLLLLLEAVAPHATAALVAVKIGAFVLPALFTIRYRQIVRARQEATR</sequence>
<feature type="transmembrane region" description="Helical" evidence="1">
    <location>
        <begin position="79"/>
        <end position="99"/>
    </location>
</feature>
<keyword evidence="1" id="KW-0812">Transmembrane</keyword>
<feature type="transmembrane region" description="Helical" evidence="1">
    <location>
        <begin position="51"/>
        <end position="73"/>
    </location>
</feature>
<evidence type="ECO:0000313" key="3">
    <source>
        <dbReference type="Proteomes" id="UP000295680"/>
    </source>
</evidence>
<evidence type="ECO:0000256" key="1">
    <source>
        <dbReference type="SAM" id="Phobius"/>
    </source>
</evidence>
<comment type="caution">
    <text evidence="2">The sequence shown here is derived from an EMBL/GenBank/DDBJ whole genome shotgun (WGS) entry which is preliminary data.</text>
</comment>
<evidence type="ECO:0008006" key="4">
    <source>
        <dbReference type="Google" id="ProtNLM"/>
    </source>
</evidence>
<feature type="transmembrane region" description="Helical" evidence="1">
    <location>
        <begin position="120"/>
        <end position="146"/>
    </location>
</feature>
<protein>
    <recommendedName>
        <fullName evidence="4">Intracellular septation protein A</fullName>
    </recommendedName>
</protein>
<organism evidence="2 3">
    <name type="scientific">Actinocrispum wychmicini</name>
    <dbReference type="NCBI Taxonomy" id="1213861"/>
    <lineage>
        <taxon>Bacteria</taxon>
        <taxon>Bacillati</taxon>
        <taxon>Actinomycetota</taxon>
        <taxon>Actinomycetes</taxon>
        <taxon>Pseudonocardiales</taxon>
        <taxon>Pseudonocardiaceae</taxon>
        <taxon>Actinocrispum</taxon>
    </lineage>
</organism>
<accession>A0A4R2JZ82</accession>
<keyword evidence="3" id="KW-1185">Reference proteome</keyword>
<keyword evidence="1" id="KW-0472">Membrane</keyword>
<proteinExistence type="predicted"/>
<dbReference type="RefSeq" id="WP_243726574.1">
    <property type="nucleotide sequence ID" value="NZ_SLWS01000001.1"/>
</dbReference>
<dbReference type="Proteomes" id="UP000295680">
    <property type="component" value="Unassembled WGS sequence"/>
</dbReference>
<feature type="transmembrane region" description="Helical" evidence="1">
    <location>
        <begin position="152"/>
        <end position="173"/>
    </location>
</feature>
<feature type="transmembrane region" description="Helical" evidence="1">
    <location>
        <begin position="23"/>
        <end position="39"/>
    </location>
</feature>
<keyword evidence="1" id="KW-1133">Transmembrane helix</keyword>
<dbReference type="AlphaFoldDB" id="A0A4R2JZ82"/>
<reference evidence="2 3" key="1">
    <citation type="submission" date="2019-03" db="EMBL/GenBank/DDBJ databases">
        <title>Genomic Encyclopedia of Type Strains, Phase IV (KMG-IV): sequencing the most valuable type-strain genomes for metagenomic binning, comparative biology and taxonomic classification.</title>
        <authorList>
            <person name="Goeker M."/>
        </authorList>
    </citation>
    <scope>NUCLEOTIDE SEQUENCE [LARGE SCALE GENOMIC DNA]</scope>
    <source>
        <strain evidence="2 3">DSM 45934</strain>
    </source>
</reference>
<evidence type="ECO:0000313" key="2">
    <source>
        <dbReference type="EMBL" id="TCO64602.1"/>
    </source>
</evidence>
<dbReference type="EMBL" id="SLWS01000001">
    <property type="protein sequence ID" value="TCO64602.1"/>
    <property type="molecule type" value="Genomic_DNA"/>
</dbReference>
<gene>
    <name evidence="2" type="ORF">EV192_101379</name>
</gene>